<geneLocation type="plasmid" evidence="6">
    <name>unnamed2</name>
</geneLocation>
<accession>A0A1B2EWP2</accession>
<proteinExistence type="inferred from homology"/>
<dbReference type="EMBL" id="CP016619">
    <property type="protein sequence ID" value="ANY84386.1"/>
    <property type="molecule type" value="Genomic_DNA"/>
</dbReference>
<keyword evidence="3" id="KW-0813">Transport</keyword>
<dbReference type="RefSeq" id="WP_099515285.1">
    <property type="nucleotide sequence ID" value="NZ_CP016619.1"/>
</dbReference>
<dbReference type="Pfam" id="PF00496">
    <property type="entry name" value="SBP_bac_5"/>
    <property type="match status" value="1"/>
</dbReference>
<evidence type="ECO:0000259" key="5">
    <source>
        <dbReference type="Pfam" id="PF00496"/>
    </source>
</evidence>
<evidence type="ECO:0000256" key="2">
    <source>
        <dbReference type="ARBA" id="ARBA00005695"/>
    </source>
</evidence>
<dbReference type="SUPFAM" id="SSF53850">
    <property type="entry name" value="Periplasmic binding protein-like II"/>
    <property type="match status" value="1"/>
</dbReference>
<keyword evidence="6" id="KW-0614">Plasmid</keyword>
<comment type="subcellular location">
    <subcellularLocation>
        <location evidence="1">Periplasm</location>
    </subcellularLocation>
</comment>
<dbReference type="InterPro" id="IPR023765">
    <property type="entry name" value="SBP_5_CS"/>
</dbReference>
<dbReference type="Gene3D" id="3.90.76.10">
    <property type="entry name" value="Dipeptide-binding Protein, Domain 1"/>
    <property type="match status" value="1"/>
</dbReference>
<name>A0A1B2EWP2_9HYPH</name>
<evidence type="ECO:0000256" key="3">
    <source>
        <dbReference type="ARBA" id="ARBA00022448"/>
    </source>
</evidence>
<dbReference type="PANTHER" id="PTHR30290">
    <property type="entry name" value="PERIPLASMIC BINDING COMPONENT OF ABC TRANSPORTER"/>
    <property type="match status" value="1"/>
</dbReference>
<dbReference type="GO" id="GO:0015833">
    <property type="term" value="P:peptide transport"/>
    <property type="evidence" value="ECO:0007669"/>
    <property type="project" value="TreeGrafter"/>
</dbReference>
<dbReference type="CDD" id="cd08498">
    <property type="entry name" value="PBP2_NikA_DppA_OppA_like_2"/>
    <property type="match status" value="1"/>
</dbReference>
<dbReference type="InterPro" id="IPR000914">
    <property type="entry name" value="SBP_5_dom"/>
</dbReference>
<keyword evidence="4" id="KW-0732">Signal</keyword>
<dbReference type="Gene3D" id="3.40.190.10">
    <property type="entry name" value="Periplasmic binding protein-like II"/>
    <property type="match status" value="1"/>
</dbReference>
<dbReference type="GO" id="GO:0043190">
    <property type="term" value="C:ATP-binding cassette (ABC) transporter complex"/>
    <property type="evidence" value="ECO:0007669"/>
    <property type="project" value="InterPro"/>
</dbReference>
<dbReference type="OrthoDB" id="9803988at2"/>
<dbReference type="Gene3D" id="3.10.105.10">
    <property type="entry name" value="Dipeptide-binding Protein, Domain 3"/>
    <property type="match status" value="1"/>
</dbReference>
<comment type="similarity">
    <text evidence="2">Belongs to the bacterial solute-binding protein 5 family.</text>
</comment>
<dbReference type="GO" id="GO:1904680">
    <property type="term" value="F:peptide transmembrane transporter activity"/>
    <property type="evidence" value="ECO:0007669"/>
    <property type="project" value="TreeGrafter"/>
</dbReference>
<dbReference type="PANTHER" id="PTHR30290:SF9">
    <property type="entry name" value="OLIGOPEPTIDE-BINDING PROTEIN APPA"/>
    <property type="match status" value="1"/>
</dbReference>
<dbReference type="InterPro" id="IPR039424">
    <property type="entry name" value="SBP_5"/>
</dbReference>
<evidence type="ECO:0000256" key="4">
    <source>
        <dbReference type="ARBA" id="ARBA00022729"/>
    </source>
</evidence>
<dbReference type="InterPro" id="IPR030678">
    <property type="entry name" value="Peptide/Ni-bd"/>
</dbReference>
<dbReference type="PIRSF" id="PIRSF002741">
    <property type="entry name" value="MppA"/>
    <property type="match status" value="1"/>
</dbReference>
<evidence type="ECO:0000313" key="6">
    <source>
        <dbReference type="EMBL" id="ANY84386.1"/>
    </source>
</evidence>
<sequence length="522" mass="58041">MLNLRMINGRNALFAATVFLASTTLAGIADAKSLKIGLTSDAVNLDPQAGEELSSNILFYHIYDPLVRRKADLSFGPGLAESWELTDPTTWVFKLRKGVKFHNGTEFKASDVVFTLDRLKKSLMANLGANISAFRAIDDYTVEIKTPRPYAVLPNDLAAVLILSEKYAKEVGNEKVDLKPIGTGPYKLIEWIKEDHITLEANKDYFAGAPKIDSVTFRPITNGATRTAALLTGEVDVIQDLNVRDVSRVKSDERYKVLTQPSLLNVVISIDNRPKSPTISLDKNPMMDRRVREAMIRAIDTGAINKIIMNGLSTQSDQYVPASHTGHVDGESFRKMYPFDLKKASELMAEAGYADGFTVTLDATNNRYVNDQQIAQALASMLGKIKIDLKLNLMPKSNFFGYIRVPSNQSSLIMSGWDVPSGDGGSMYSVMFYSRGKKEGYGQVNRGSYSNPEVDALIDKADGTSKLEERDAHLQAVTKILMRDIPMIPIHYEQDLYAAKKNVELTPRADKFLWAYEIDVKE</sequence>
<gene>
    <name evidence="6" type="ORF">BB934_39950</name>
</gene>
<feature type="domain" description="Solute-binding protein family 5" evidence="5">
    <location>
        <begin position="76"/>
        <end position="437"/>
    </location>
</feature>
<organism evidence="6">
    <name type="scientific">Microvirga ossetica</name>
    <dbReference type="NCBI Taxonomy" id="1882682"/>
    <lineage>
        <taxon>Bacteria</taxon>
        <taxon>Pseudomonadati</taxon>
        <taxon>Pseudomonadota</taxon>
        <taxon>Alphaproteobacteria</taxon>
        <taxon>Hyphomicrobiales</taxon>
        <taxon>Methylobacteriaceae</taxon>
        <taxon>Microvirga</taxon>
    </lineage>
</organism>
<reference evidence="6" key="1">
    <citation type="submission" date="2016-07" db="EMBL/GenBank/DDBJ databases">
        <title>Microvirga ossetica sp. nov. a new species of rhizobia isolated from root nodules of the legume species Vicia alpestris Steven originated from North Ossetia region in the Caucasus.</title>
        <authorList>
            <person name="Safronova V.I."/>
            <person name="Kuznetsova I.G."/>
            <person name="Sazanova A.L."/>
            <person name="Belimov A."/>
            <person name="Andronov E."/>
            <person name="Osledkin Y.S."/>
            <person name="Onishchuk O.P."/>
            <person name="Kurchak O.N."/>
            <person name="Shaposhnikov A.I."/>
            <person name="Willems A."/>
            <person name="Tikhonovich I.A."/>
        </authorList>
    </citation>
    <scope>NUCLEOTIDE SEQUENCE [LARGE SCALE GENOMIC DNA]</scope>
    <source>
        <strain evidence="6">V5/3M</strain>
        <plasmid evidence="6">unnamed2</plasmid>
    </source>
</reference>
<dbReference type="KEGG" id="moc:BB934_39950"/>
<evidence type="ECO:0000256" key="1">
    <source>
        <dbReference type="ARBA" id="ARBA00004418"/>
    </source>
</evidence>
<protein>
    <submittedName>
        <fullName evidence="6">ABC transporter substrate-binding protein</fullName>
    </submittedName>
</protein>
<dbReference type="PROSITE" id="PS01040">
    <property type="entry name" value="SBP_BACTERIAL_5"/>
    <property type="match status" value="1"/>
</dbReference>
<dbReference type="GO" id="GO:0030288">
    <property type="term" value="C:outer membrane-bounded periplasmic space"/>
    <property type="evidence" value="ECO:0007669"/>
    <property type="project" value="UniProtKB-ARBA"/>
</dbReference>
<dbReference type="AlphaFoldDB" id="A0A1B2EWP2"/>